<gene>
    <name evidence="2" type="ORF">K432DRAFT_430724</name>
</gene>
<proteinExistence type="predicted"/>
<keyword evidence="3" id="KW-1185">Reference proteome</keyword>
<dbReference type="InterPro" id="IPR010730">
    <property type="entry name" value="HET"/>
</dbReference>
<evidence type="ECO:0000313" key="3">
    <source>
        <dbReference type="Proteomes" id="UP000250266"/>
    </source>
</evidence>
<reference evidence="2 3" key="1">
    <citation type="journal article" date="2016" name="Nat. Commun.">
        <title>Ectomycorrhizal ecology is imprinted in the genome of the dominant symbiotic fungus Cenococcum geophilum.</title>
        <authorList>
            <consortium name="DOE Joint Genome Institute"/>
            <person name="Peter M."/>
            <person name="Kohler A."/>
            <person name="Ohm R.A."/>
            <person name="Kuo A."/>
            <person name="Krutzmann J."/>
            <person name="Morin E."/>
            <person name="Arend M."/>
            <person name="Barry K.W."/>
            <person name="Binder M."/>
            <person name="Choi C."/>
            <person name="Clum A."/>
            <person name="Copeland A."/>
            <person name="Grisel N."/>
            <person name="Haridas S."/>
            <person name="Kipfer T."/>
            <person name="LaButti K."/>
            <person name="Lindquist E."/>
            <person name="Lipzen A."/>
            <person name="Maire R."/>
            <person name="Meier B."/>
            <person name="Mihaltcheva S."/>
            <person name="Molinier V."/>
            <person name="Murat C."/>
            <person name="Poggeler S."/>
            <person name="Quandt C.A."/>
            <person name="Sperisen C."/>
            <person name="Tritt A."/>
            <person name="Tisserant E."/>
            <person name="Crous P.W."/>
            <person name="Henrissat B."/>
            <person name="Nehls U."/>
            <person name="Egli S."/>
            <person name="Spatafora J.W."/>
            <person name="Grigoriev I.V."/>
            <person name="Martin F.M."/>
        </authorList>
    </citation>
    <scope>NUCLEOTIDE SEQUENCE [LARGE SCALE GENOMIC DNA]</scope>
    <source>
        <strain evidence="2 3">CBS 459.81</strain>
    </source>
</reference>
<dbReference type="PANTHER" id="PTHR33112:SF13">
    <property type="entry name" value="HETEROKARYON INCOMPATIBILITY DOMAIN-CONTAINING PROTEIN"/>
    <property type="match status" value="1"/>
</dbReference>
<accession>A0A8E2DWU7</accession>
<dbReference type="EMBL" id="KV745920">
    <property type="protein sequence ID" value="OCK73167.1"/>
    <property type="molecule type" value="Genomic_DNA"/>
</dbReference>
<sequence length="803" mass="91774">MSSRHPLPPHLAQFVHEDEPSFFTDEVRSEQQGDLHRRVEDLRCDQDERNAAINEAWRTREMIKNVLIRYRGFATRDGRDEPTGLEVPGVLAVTPDWNVYESKQQNDMSLEQKRARDIVAMRNNKLSRRNGLDMFNLFRKPHAKSSGNSTKKCETCLNLQDTYGKTSLGKLQRSRKGCPTCRMILNALGVYSRVFDEDDKVRIFAPIARGNTLRIWCQGKQSTVGEIPFMIELYVLPGQPSPWSSISASTEISGDTSSPEAFAQARYWLSNCIQNHDRCPSNQDVHLPTRLLYFKYDGERWHVRLAETLGSVGRYACLSHCWGEQGAAEVLRTERGNYEDHLKEISVQSLPRTFQHAIVSSRRLGLQYLWIDSLCIIQGDDEDWGAEAAKMGSYYGNAYVTIAASWSSGPKGGCFSYAEPEYIGRQLYRQEGCTVNVRRIIAHGYRWPLLGRGWVYQERLLSPRVLHFGPLELVWECYTCTTCECTQSDNLHTELSNKIEHSQIMGRTTTREIFRNRWRNMIQEYSRLDLTVAKDRFPALAGLAKQMQSYRKSDYYAGLWADSFIGDLLWEANYGTFEQAEPRKSDNKAPTWSWASVNAHSINYGNVGTMVTQSGVERCYDRIQTTFVNLLSIDGKPLAKGNFGESEDCHIVLRGPCVKGIVEHSPIHTPPDPKTYSNPRSYETQKEYYEERKHKLKSVLRLDGVESSTFNSGHEFTLDYGLFHKGRYHIDSGASILVVKMAAVEADDAIDTIYSNDQILCLVLRQLLPLARTYERIGLAKWRSNDDSVKAFEKAEDKILKII</sequence>
<dbReference type="AlphaFoldDB" id="A0A8E2DWU7"/>
<dbReference type="OrthoDB" id="5362512at2759"/>
<evidence type="ECO:0000313" key="2">
    <source>
        <dbReference type="EMBL" id="OCK73167.1"/>
    </source>
</evidence>
<feature type="domain" description="Heterokaryon incompatibility" evidence="1">
    <location>
        <begin position="315"/>
        <end position="458"/>
    </location>
</feature>
<dbReference type="Proteomes" id="UP000250266">
    <property type="component" value="Unassembled WGS sequence"/>
</dbReference>
<protein>
    <submittedName>
        <fullName evidence="2">HET-domain-containing protein</fullName>
    </submittedName>
</protein>
<dbReference type="PANTHER" id="PTHR33112">
    <property type="entry name" value="DOMAIN PROTEIN, PUTATIVE-RELATED"/>
    <property type="match status" value="1"/>
</dbReference>
<organism evidence="2 3">
    <name type="scientific">Lepidopterella palustris CBS 459.81</name>
    <dbReference type="NCBI Taxonomy" id="1314670"/>
    <lineage>
        <taxon>Eukaryota</taxon>
        <taxon>Fungi</taxon>
        <taxon>Dikarya</taxon>
        <taxon>Ascomycota</taxon>
        <taxon>Pezizomycotina</taxon>
        <taxon>Dothideomycetes</taxon>
        <taxon>Pleosporomycetidae</taxon>
        <taxon>Mytilinidiales</taxon>
        <taxon>Argynnaceae</taxon>
        <taxon>Lepidopterella</taxon>
    </lineage>
</organism>
<name>A0A8E2DWU7_9PEZI</name>
<dbReference type="Pfam" id="PF06985">
    <property type="entry name" value="HET"/>
    <property type="match status" value="1"/>
</dbReference>
<evidence type="ECO:0000259" key="1">
    <source>
        <dbReference type="Pfam" id="PF06985"/>
    </source>
</evidence>